<keyword evidence="2" id="KW-1185">Reference proteome</keyword>
<dbReference type="Proteomes" id="UP000601435">
    <property type="component" value="Unassembled WGS sequence"/>
</dbReference>
<dbReference type="EMBL" id="CAJNJA010073119">
    <property type="protein sequence ID" value="CAE7908772.1"/>
    <property type="molecule type" value="Genomic_DNA"/>
</dbReference>
<accession>A0A813BKT2</accession>
<evidence type="ECO:0000313" key="1">
    <source>
        <dbReference type="EMBL" id="CAE7908772.1"/>
    </source>
</evidence>
<evidence type="ECO:0000313" key="2">
    <source>
        <dbReference type="Proteomes" id="UP000601435"/>
    </source>
</evidence>
<feature type="non-terminal residue" evidence="1">
    <location>
        <position position="114"/>
    </location>
</feature>
<name>A0A813BKT2_9DINO</name>
<comment type="caution">
    <text evidence="1">The sequence shown here is derived from an EMBL/GenBank/DDBJ whole genome shotgun (WGS) entry which is preliminary data.</text>
</comment>
<dbReference type="AlphaFoldDB" id="A0A813BKT2"/>
<sequence length="114" mass="11955">SAEAFGALRPSSPRDLTTACYLLGIADGGPGSAWRAVHSALADAVLTAKVVMAINAILQEAPPSEFTALPPLPCRLQRVSEAAADVFSLSVLVKCEHGRLQTRFGLQIPAICKN</sequence>
<gene>
    <name evidence="1" type="ORF">SNEC2469_LOCUS30861</name>
</gene>
<protein>
    <submittedName>
        <fullName evidence="1">Uncharacterized protein</fullName>
    </submittedName>
</protein>
<reference evidence="1" key="1">
    <citation type="submission" date="2021-02" db="EMBL/GenBank/DDBJ databases">
        <authorList>
            <person name="Dougan E. K."/>
            <person name="Rhodes N."/>
            <person name="Thang M."/>
            <person name="Chan C."/>
        </authorList>
    </citation>
    <scope>NUCLEOTIDE SEQUENCE</scope>
</reference>
<organism evidence="1 2">
    <name type="scientific">Symbiodinium necroappetens</name>
    <dbReference type="NCBI Taxonomy" id="1628268"/>
    <lineage>
        <taxon>Eukaryota</taxon>
        <taxon>Sar</taxon>
        <taxon>Alveolata</taxon>
        <taxon>Dinophyceae</taxon>
        <taxon>Suessiales</taxon>
        <taxon>Symbiodiniaceae</taxon>
        <taxon>Symbiodinium</taxon>
    </lineage>
</organism>
<proteinExistence type="predicted"/>